<evidence type="ECO:0000256" key="12">
    <source>
        <dbReference type="ARBA" id="ARBA00038112"/>
    </source>
</evidence>
<evidence type="ECO:0000256" key="10">
    <source>
        <dbReference type="ARBA" id="ARBA00023204"/>
    </source>
</evidence>
<dbReference type="InterPro" id="IPR003903">
    <property type="entry name" value="UIM_dom"/>
</dbReference>
<comment type="function">
    <text evidence="13">Single-stranded DNA endonuclease involved in excision repair of DNA damaged with UV light, bulky adducts, or cross-linking agents. Essential for the incision step of excision-repair.</text>
</comment>
<feature type="compositionally biased region" description="Acidic residues" evidence="14">
    <location>
        <begin position="708"/>
        <end position="717"/>
    </location>
</feature>
<evidence type="ECO:0000256" key="11">
    <source>
        <dbReference type="ARBA" id="ARBA00023242"/>
    </source>
</evidence>
<dbReference type="InterPro" id="IPR008918">
    <property type="entry name" value="HhH2"/>
</dbReference>
<feature type="region of interest" description="Disordered" evidence="14">
    <location>
        <begin position="115"/>
        <end position="143"/>
    </location>
</feature>
<dbReference type="PRINTS" id="PR00066">
    <property type="entry name" value="XRODRMPGMNTG"/>
</dbReference>
<comment type="similarity">
    <text evidence="12">Belongs to the XPG/RAD2 endonuclease family. GEN subfamily.</text>
</comment>
<dbReference type="InterPro" id="IPR029060">
    <property type="entry name" value="PIN-like_dom_sf"/>
</dbReference>
<feature type="compositionally biased region" description="Basic and acidic residues" evidence="14">
    <location>
        <begin position="576"/>
        <end position="590"/>
    </location>
</feature>
<dbReference type="SUPFAM" id="SSF88723">
    <property type="entry name" value="PIN domain-like"/>
    <property type="match status" value="1"/>
</dbReference>
<keyword evidence="6" id="KW-0255">Endonuclease</keyword>
<feature type="compositionally biased region" description="Basic and acidic residues" evidence="14">
    <location>
        <begin position="529"/>
        <end position="540"/>
    </location>
</feature>
<proteinExistence type="inferred from homology"/>
<feature type="compositionally biased region" description="Basic and acidic residues" evidence="14">
    <location>
        <begin position="718"/>
        <end position="738"/>
    </location>
</feature>
<evidence type="ECO:0000259" key="15">
    <source>
        <dbReference type="SMART" id="SM00484"/>
    </source>
</evidence>
<name>A0A0D2GIN3_9EURO</name>
<gene>
    <name evidence="17" type="ORF">PV04_00419</name>
</gene>
<dbReference type="PROSITE" id="PS00842">
    <property type="entry name" value="XPG_2"/>
    <property type="match status" value="1"/>
</dbReference>
<comment type="subcellular location">
    <subcellularLocation>
        <location evidence="2">Nucleus</location>
    </subcellularLocation>
</comment>
<keyword evidence="10" id="KW-0234">DNA repair</keyword>
<evidence type="ECO:0000256" key="4">
    <source>
        <dbReference type="ARBA" id="ARBA00022722"/>
    </source>
</evidence>
<evidence type="ECO:0000256" key="5">
    <source>
        <dbReference type="ARBA" id="ARBA00022723"/>
    </source>
</evidence>
<feature type="compositionally biased region" description="Pro residues" evidence="14">
    <location>
        <begin position="764"/>
        <end position="773"/>
    </location>
</feature>
<dbReference type="HOGENOM" id="CLU_003018_0_0_1"/>
<keyword evidence="18" id="KW-1185">Reference proteome</keyword>
<evidence type="ECO:0000313" key="17">
    <source>
        <dbReference type="EMBL" id="KIW72209.1"/>
    </source>
</evidence>
<dbReference type="GO" id="GO:0003697">
    <property type="term" value="F:single-stranded DNA binding"/>
    <property type="evidence" value="ECO:0007669"/>
    <property type="project" value="InterPro"/>
</dbReference>
<keyword evidence="4" id="KW-0540">Nuclease</keyword>
<feature type="region of interest" description="Disordered" evidence="14">
    <location>
        <begin position="335"/>
        <end position="360"/>
    </location>
</feature>
<dbReference type="InterPro" id="IPR006086">
    <property type="entry name" value="XPG-I_dom"/>
</dbReference>
<dbReference type="Gene3D" id="6.10.140.100">
    <property type="match status" value="1"/>
</dbReference>
<feature type="region of interest" description="Disordered" evidence="14">
    <location>
        <begin position="642"/>
        <end position="878"/>
    </location>
</feature>
<feature type="compositionally biased region" description="Basic residues" evidence="14">
    <location>
        <begin position="1338"/>
        <end position="1356"/>
    </location>
</feature>
<evidence type="ECO:0000256" key="1">
    <source>
        <dbReference type="ARBA" id="ARBA00001946"/>
    </source>
</evidence>
<dbReference type="PANTHER" id="PTHR16171:SF7">
    <property type="entry name" value="DNA REPAIR PROTEIN RAD2"/>
    <property type="match status" value="1"/>
</dbReference>
<evidence type="ECO:0000256" key="14">
    <source>
        <dbReference type="SAM" id="MobiDB-lite"/>
    </source>
</evidence>
<dbReference type="PRINTS" id="PR00853">
    <property type="entry name" value="XPGRADSUPER"/>
</dbReference>
<dbReference type="FunFam" id="1.10.150.20:FF:000030">
    <property type="entry name" value="Flap endonuclease GEN-like 1"/>
    <property type="match status" value="1"/>
</dbReference>
<dbReference type="SMART" id="SM00485">
    <property type="entry name" value="XPGN"/>
    <property type="match status" value="1"/>
</dbReference>
<dbReference type="GO" id="GO:0005634">
    <property type="term" value="C:nucleus"/>
    <property type="evidence" value="ECO:0007669"/>
    <property type="project" value="UniProtKB-SubCell"/>
</dbReference>
<dbReference type="CDD" id="cd09904">
    <property type="entry name" value="H3TH_XPG"/>
    <property type="match status" value="1"/>
</dbReference>
<protein>
    <submittedName>
        <fullName evidence="17">Uncharacterized protein</fullName>
    </submittedName>
</protein>
<dbReference type="Gene3D" id="1.10.150.20">
    <property type="entry name" value="5' to 3' exonuclease, C-terminal subdomain"/>
    <property type="match status" value="1"/>
</dbReference>
<feature type="compositionally biased region" description="Basic and acidic residues" evidence="14">
    <location>
        <begin position="486"/>
        <end position="496"/>
    </location>
</feature>
<keyword evidence="5" id="KW-0479">Metal-binding</keyword>
<comment type="cofactor">
    <cofactor evidence="1">
        <name>Mg(2+)</name>
        <dbReference type="ChEBI" id="CHEBI:18420"/>
    </cofactor>
</comment>
<feature type="region of interest" description="Disordered" evidence="14">
    <location>
        <begin position="409"/>
        <end position="621"/>
    </location>
</feature>
<evidence type="ECO:0000256" key="13">
    <source>
        <dbReference type="ARBA" id="ARBA00053135"/>
    </source>
</evidence>
<feature type="compositionally biased region" description="Acidic residues" evidence="14">
    <location>
        <begin position="448"/>
        <end position="458"/>
    </location>
</feature>
<evidence type="ECO:0000256" key="3">
    <source>
        <dbReference type="ARBA" id="ARBA00005283"/>
    </source>
</evidence>
<dbReference type="STRING" id="5601.A0A0D2GIN3"/>
<dbReference type="GO" id="GO:0048256">
    <property type="term" value="F:flap endonuclease activity"/>
    <property type="evidence" value="ECO:0007669"/>
    <property type="project" value="UniProtKB-ARBA"/>
</dbReference>
<dbReference type="SMART" id="SM00484">
    <property type="entry name" value="XPGI"/>
    <property type="match status" value="1"/>
</dbReference>
<dbReference type="InterPro" id="IPR006085">
    <property type="entry name" value="XPG_DNA_repair_N"/>
</dbReference>
<evidence type="ECO:0000256" key="7">
    <source>
        <dbReference type="ARBA" id="ARBA00022763"/>
    </source>
</evidence>
<keyword evidence="9" id="KW-0460">Magnesium</keyword>
<feature type="compositionally biased region" description="Basic and acidic residues" evidence="14">
    <location>
        <begin position="662"/>
        <end position="675"/>
    </location>
</feature>
<feature type="compositionally biased region" description="Basic and acidic residues" evidence="14">
    <location>
        <begin position="1294"/>
        <end position="1303"/>
    </location>
</feature>
<dbReference type="Pfam" id="PF00752">
    <property type="entry name" value="XPG_N"/>
    <property type="match status" value="1"/>
</dbReference>
<feature type="compositionally biased region" description="Acidic residues" evidence="14">
    <location>
        <begin position="1320"/>
        <end position="1330"/>
    </location>
</feature>
<evidence type="ECO:0000259" key="16">
    <source>
        <dbReference type="SMART" id="SM00485"/>
    </source>
</evidence>
<evidence type="ECO:0000313" key="18">
    <source>
        <dbReference type="Proteomes" id="UP000054266"/>
    </source>
</evidence>
<dbReference type="SMART" id="SM00279">
    <property type="entry name" value="HhH2"/>
    <property type="match status" value="1"/>
</dbReference>
<evidence type="ECO:0000256" key="6">
    <source>
        <dbReference type="ARBA" id="ARBA00022759"/>
    </source>
</evidence>
<dbReference type="CDD" id="cd09868">
    <property type="entry name" value="PIN_XPG_RAD2"/>
    <property type="match status" value="2"/>
</dbReference>
<feature type="compositionally biased region" description="Acidic residues" evidence="14">
    <location>
        <begin position="778"/>
        <end position="794"/>
    </location>
</feature>
<dbReference type="Pfam" id="PF00867">
    <property type="entry name" value="XPG_I"/>
    <property type="match status" value="1"/>
</dbReference>
<dbReference type="InterPro" id="IPR019974">
    <property type="entry name" value="XPG_CS"/>
</dbReference>
<evidence type="ECO:0000256" key="9">
    <source>
        <dbReference type="ARBA" id="ARBA00022842"/>
    </source>
</evidence>
<dbReference type="GO" id="GO:0046872">
    <property type="term" value="F:metal ion binding"/>
    <property type="evidence" value="ECO:0007669"/>
    <property type="project" value="UniProtKB-KW"/>
</dbReference>
<feature type="domain" description="XPG N-terminal" evidence="16">
    <location>
        <begin position="1"/>
        <end position="98"/>
    </location>
</feature>
<dbReference type="Pfam" id="PF02809">
    <property type="entry name" value="UIM"/>
    <property type="match status" value="2"/>
</dbReference>
<organism evidence="17 18">
    <name type="scientific">Phialophora macrospora</name>
    <dbReference type="NCBI Taxonomy" id="1851006"/>
    <lineage>
        <taxon>Eukaryota</taxon>
        <taxon>Fungi</taxon>
        <taxon>Dikarya</taxon>
        <taxon>Ascomycota</taxon>
        <taxon>Pezizomycotina</taxon>
        <taxon>Eurotiomycetes</taxon>
        <taxon>Chaetothyriomycetidae</taxon>
        <taxon>Chaetothyriales</taxon>
        <taxon>Herpotrichiellaceae</taxon>
        <taxon>Phialophora</taxon>
    </lineage>
</organism>
<dbReference type="Gene3D" id="3.40.50.1010">
    <property type="entry name" value="5'-nuclease"/>
    <property type="match status" value="2"/>
</dbReference>
<feature type="compositionally biased region" description="Polar residues" evidence="14">
    <location>
        <begin position="417"/>
        <end position="434"/>
    </location>
</feature>
<reference evidence="17 18" key="1">
    <citation type="submission" date="2015-01" db="EMBL/GenBank/DDBJ databases">
        <title>The Genome Sequence of Capronia semiimmersa CBS27337.</title>
        <authorList>
            <consortium name="The Broad Institute Genomics Platform"/>
            <person name="Cuomo C."/>
            <person name="de Hoog S."/>
            <person name="Gorbushina A."/>
            <person name="Stielow B."/>
            <person name="Teixiera M."/>
            <person name="Abouelleil A."/>
            <person name="Chapman S.B."/>
            <person name="Priest M."/>
            <person name="Young S.K."/>
            <person name="Wortman J."/>
            <person name="Nusbaum C."/>
            <person name="Birren B."/>
        </authorList>
    </citation>
    <scope>NUCLEOTIDE SEQUENCE [LARGE SCALE GENOMIC DNA]</scope>
    <source>
        <strain evidence="17 18">CBS 27337</strain>
    </source>
</reference>
<sequence>MGVTGLWTVVAPTARPTQLASLNRKRLAVDASIWIYQFLKAVRDKEGNALRNSHVVGFFRRICKLLYFGIKPVFVFDGGAPVLKRETIRKRARRREGRREDAARTAGKLLAVQVARAAEEEERRRKEGRRRDDDEEELPPDQELVYVEEIGMNQKERQAGRNEKFRKKDQYHLPDLDVSIAAMGAPNDPRIMSQAELEEYARHFHSGEDINLYDFSKIDFESPFFLSLPAGDRYNILNAARLRSRLRMGYSKEQLDGMFPDRMAFSKFQIERVKERNELTQRLMHLNGMVEGDFLLDGGGRIAGEKGKEYILVKNEGVEGGWALGVVSNKHGTKKENAIDLEKDDDSDDDAKRAGSDEEEFEDVAIEGLNRIPKNWARKRKAEADRDMMYEEVAEVIAKKRKAVYEARRAVGDTQLGRPQTVPSGTLPGQTMNPPANDESLFVPDDKAGDEDEDDLFEDVLPAEPDMDEDDDLQRAIAMSLEQITEDEHTTADKTTKPTSESSDDDEAFDLQAALAESRRTKPKPMTNVRDRSPPNRKEAVSQFQGPLPFESLNLGQSLLGKKKSKKIEEELSGGFDRELGDDAFRKERPPQPMPDWFGATPNPKDMRYTGVDREPDDNSIMHAQENVDERGFLRRRETHEIVDLDTDEEQEQSHAPIDLEADAKNADHDHPKDLDQDEDKMDLEVLVPLSQDVDVEAPLPSQAEAIDSPEVEEVEDPEKHKRDAEREKRYEMAREIAAENAKGAPEDQAHTTLGDVADEVRPEPPLPSPVPQYNPELADETAEDDGFEEVDWSESDHEQPIQPATPGSLGTIDAESRELQPRSTTAELDDDDDEDFEDVDMEPAGPPRQLQISSMPDLSAPQDQPEQESPAPAAEPLPEEEFDYLSTDEEDLMRQLAEEAEEHARFTSALHNQSTSTEQAMRDFDAELKALRSQQKRDRRDADEVTQTMIQECQALLRHFGLPYITAPMEAEAQCAELVRLGLVDGIVTDDSDIFLFGGTRIYKNMFNAAKYVECYLAADLEKEFLLTREKLVRFAHLLGSDYTEGIPGVGPVTALEILTEFEDLEEFKAWTERVQLGRPADLDGQLGTPFRRKFRKTVQKKLFLPTGFPDRRVDEAYLFPEVDSNAEPFQWGVPDLDRLRGFLMATIGWSQERTDEVLVPVIRDMNKREVEGTQSNITRYFTGAVGAGAAPGGGLGGVRGTGGGGGGGNALAIGGEGPAFGAAQAKAEAMAPRNRSGKESGRMKNAFKRLRSEAERRRRRKHDNDEDEEDELNASDGLGEYQGIEMDENENEHENENEDRNPGPNSATPISVVSGGDSDGDVIAEDEAAVATTPKTRTRTKTTPKSKSKSKTKPKPTSITKGQTKKQPAIL</sequence>
<feature type="domain" description="XPG-I" evidence="15">
    <location>
        <begin position="959"/>
        <end position="1028"/>
    </location>
</feature>
<dbReference type="EMBL" id="KN846956">
    <property type="protein sequence ID" value="KIW72209.1"/>
    <property type="molecule type" value="Genomic_DNA"/>
</dbReference>
<dbReference type="FunFam" id="3.40.50.1010:FF:000061">
    <property type="entry name" value="Single-stranded DNA endonuclease (Eurofung)"/>
    <property type="match status" value="1"/>
</dbReference>
<dbReference type="Proteomes" id="UP000054266">
    <property type="component" value="Unassembled WGS sequence"/>
</dbReference>
<dbReference type="PROSITE" id="PS00841">
    <property type="entry name" value="XPG_1"/>
    <property type="match status" value="1"/>
</dbReference>
<dbReference type="SUPFAM" id="SSF47807">
    <property type="entry name" value="5' to 3' exonuclease, C-terminal subdomain"/>
    <property type="match status" value="1"/>
</dbReference>
<dbReference type="InterPro" id="IPR036279">
    <property type="entry name" value="5-3_exonuclease_C_sf"/>
</dbReference>
<dbReference type="GO" id="GO:0006289">
    <property type="term" value="P:nucleotide-excision repair"/>
    <property type="evidence" value="ECO:0007669"/>
    <property type="project" value="InterPro"/>
</dbReference>
<keyword evidence="8" id="KW-0378">Hydrolase</keyword>
<feature type="compositionally biased region" description="Basic and acidic residues" evidence="14">
    <location>
        <begin position="605"/>
        <end position="614"/>
    </location>
</feature>
<feature type="compositionally biased region" description="Basic and acidic residues" evidence="14">
    <location>
        <begin position="117"/>
        <end position="132"/>
    </location>
</feature>
<dbReference type="SMART" id="SM00726">
    <property type="entry name" value="UIM"/>
    <property type="match status" value="2"/>
</dbReference>
<dbReference type="PROSITE" id="PS50330">
    <property type="entry name" value="UIM"/>
    <property type="match status" value="1"/>
</dbReference>
<feature type="compositionally biased region" description="Acidic residues" evidence="14">
    <location>
        <begin position="828"/>
        <end position="842"/>
    </location>
</feature>
<dbReference type="FunFam" id="3.40.50.1010:FF:000025">
    <property type="entry name" value="DNA repair protein RAD2"/>
    <property type="match status" value="1"/>
</dbReference>
<feature type="compositionally biased region" description="Low complexity" evidence="14">
    <location>
        <begin position="861"/>
        <end position="877"/>
    </location>
</feature>
<dbReference type="PANTHER" id="PTHR16171">
    <property type="entry name" value="DNA REPAIR PROTEIN COMPLEMENTING XP-G CELLS-RELATED"/>
    <property type="match status" value="1"/>
</dbReference>
<keyword evidence="7" id="KW-0227">DNA damage</keyword>
<dbReference type="InterPro" id="IPR001044">
    <property type="entry name" value="XPG/Rad2_eukaryotes"/>
</dbReference>
<evidence type="ECO:0000256" key="2">
    <source>
        <dbReference type="ARBA" id="ARBA00004123"/>
    </source>
</evidence>
<keyword evidence="11" id="KW-0539">Nucleus</keyword>
<feature type="region of interest" description="Disordered" evidence="14">
    <location>
        <begin position="1226"/>
        <end position="1373"/>
    </location>
</feature>
<evidence type="ECO:0000256" key="8">
    <source>
        <dbReference type="ARBA" id="ARBA00022801"/>
    </source>
</evidence>
<accession>A0A0D2GIN3</accession>
<dbReference type="InterPro" id="IPR006084">
    <property type="entry name" value="XPG/Rad2"/>
</dbReference>
<comment type="similarity">
    <text evidence="3">Belongs to the XPG/RAD2 endonuclease family. XPG subfamily.</text>
</comment>